<reference evidence="1" key="1">
    <citation type="submission" date="2022-11" db="EMBL/GenBank/DDBJ databases">
        <authorList>
            <person name="Morgan W.R."/>
            <person name="Tartar A."/>
        </authorList>
    </citation>
    <scope>NUCLEOTIDE SEQUENCE</scope>
    <source>
        <strain evidence="1">ARSEF 373</strain>
    </source>
</reference>
<proteinExistence type="predicted"/>
<evidence type="ECO:0000313" key="2">
    <source>
        <dbReference type="Proteomes" id="UP001146120"/>
    </source>
</evidence>
<accession>A0AAV2Z679</accession>
<sequence>MDDLFQMGDDNLCREMAIRLRCSNWLTKYLLGIEIIIRDNAVLLSQRQCVKDVFKIFHMSEFNGTATPEVVTEAKVKAPKSNEHLLYRWLVGALQFMVSGSRPDIAVVESICVFSLLHDNDEVGD</sequence>
<comment type="caution">
    <text evidence="1">The sequence shown here is derived from an EMBL/GenBank/DDBJ whole genome shotgun (WGS) entry which is preliminary data.</text>
</comment>
<dbReference type="EMBL" id="DAKRPA010000056">
    <property type="protein sequence ID" value="DBA00899.1"/>
    <property type="molecule type" value="Genomic_DNA"/>
</dbReference>
<dbReference type="AlphaFoldDB" id="A0AAV2Z679"/>
<evidence type="ECO:0000313" key="1">
    <source>
        <dbReference type="EMBL" id="DBA00899.1"/>
    </source>
</evidence>
<dbReference type="Proteomes" id="UP001146120">
    <property type="component" value="Unassembled WGS sequence"/>
</dbReference>
<protein>
    <submittedName>
        <fullName evidence="1">Uncharacterized protein</fullName>
    </submittedName>
</protein>
<name>A0AAV2Z679_9STRA</name>
<organism evidence="1 2">
    <name type="scientific">Lagenidium giganteum</name>
    <dbReference type="NCBI Taxonomy" id="4803"/>
    <lineage>
        <taxon>Eukaryota</taxon>
        <taxon>Sar</taxon>
        <taxon>Stramenopiles</taxon>
        <taxon>Oomycota</taxon>
        <taxon>Peronosporomycetes</taxon>
        <taxon>Pythiales</taxon>
        <taxon>Pythiaceae</taxon>
    </lineage>
</organism>
<gene>
    <name evidence="1" type="ORF">N0F65_006099</name>
</gene>
<reference evidence="1" key="2">
    <citation type="journal article" date="2023" name="Microbiol Resour">
        <title>Decontamination and Annotation of the Draft Genome Sequence of the Oomycete Lagenidium giganteum ARSEF 373.</title>
        <authorList>
            <person name="Morgan W.R."/>
            <person name="Tartar A."/>
        </authorList>
    </citation>
    <scope>NUCLEOTIDE SEQUENCE</scope>
    <source>
        <strain evidence="1">ARSEF 373</strain>
    </source>
</reference>
<keyword evidence="2" id="KW-1185">Reference proteome</keyword>